<feature type="compositionally biased region" description="Basic and acidic residues" evidence="1">
    <location>
        <begin position="439"/>
        <end position="450"/>
    </location>
</feature>
<evidence type="ECO:0000259" key="2">
    <source>
        <dbReference type="Pfam" id="PF24355"/>
    </source>
</evidence>
<name>A0A3N2PKF5_SODAK</name>
<feature type="compositionally biased region" description="Basic and acidic residues" evidence="1">
    <location>
        <begin position="621"/>
        <end position="634"/>
    </location>
</feature>
<gene>
    <name evidence="3" type="ORF">SODALDRAFT_321091</name>
</gene>
<feature type="compositionally biased region" description="Low complexity" evidence="1">
    <location>
        <begin position="27"/>
        <end position="49"/>
    </location>
</feature>
<feature type="domain" description="DUF7514" evidence="2">
    <location>
        <begin position="70"/>
        <end position="230"/>
    </location>
</feature>
<feature type="compositionally biased region" description="Basic and acidic residues" evidence="1">
    <location>
        <begin position="604"/>
        <end position="615"/>
    </location>
</feature>
<feature type="compositionally biased region" description="Basic residues" evidence="1">
    <location>
        <begin position="376"/>
        <end position="385"/>
    </location>
</feature>
<dbReference type="InterPro" id="IPR055936">
    <property type="entry name" value="DUF7514"/>
</dbReference>
<evidence type="ECO:0000313" key="4">
    <source>
        <dbReference type="Proteomes" id="UP000272025"/>
    </source>
</evidence>
<dbReference type="AlphaFoldDB" id="A0A3N2PKF5"/>
<dbReference type="PANTHER" id="PTHR39611">
    <property type="entry name" value="HYDROXYPROLINE-RICH GLYCOPROTEIN DZ-HRGP-RELATED"/>
    <property type="match status" value="1"/>
</dbReference>
<organism evidence="3 4">
    <name type="scientific">Sodiomyces alkalinus (strain CBS 110278 / VKM F-3762 / F11)</name>
    <name type="common">Alkaliphilic filamentous fungus</name>
    <dbReference type="NCBI Taxonomy" id="1314773"/>
    <lineage>
        <taxon>Eukaryota</taxon>
        <taxon>Fungi</taxon>
        <taxon>Dikarya</taxon>
        <taxon>Ascomycota</taxon>
        <taxon>Pezizomycotina</taxon>
        <taxon>Sordariomycetes</taxon>
        <taxon>Hypocreomycetidae</taxon>
        <taxon>Glomerellales</taxon>
        <taxon>Plectosphaerellaceae</taxon>
        <taxon>Sodiomyces</taxon>
    </lineage>
</organism>
<protein>
    <recommendedName>
        <fullName evidence="2">DUF7514 domain-containing protein</fullName>
    </recommendedName>
</protein>
<evidence type="ECO:0000256" key="1">
    <source>
        <dbReference type="SAM" id="MobiDB-lite"/>
    </source>
</evidence>
<dbReference type="PANTHER" id="PTHR39611:SF2">
    <property type="entry name" value="HYDROXYPROLINE-RICH GLYCOPROTEIN DZ-HRGP"/>
    <property type="match status" value="1"/>
</dbReference>
<feature type="compositionally biased region" description="Polar residues" evidence="1">
    <location>
        <begin position="52"/>
        <end position="62"/>
    </location>
</feature>
<evidence type="ECO:0000313" key="3">
    <source>
        <dbReference type="EMBL" id="ROT35007.1"/>
    </source>
</evidence>
<dbReference type="GeneID" id="39578074"/>
<dbReference type="OrthoDB" id="5420895at2759"/>
<reference evidence="3 4" key="1">
    <citation type="journal article" date="2018" name="Mol. Ecol.">
        <title>The obligate alkalophilic soda-lake fungus Sodiomyces alkalinus has shifted to a protein diet.</title>
        <authorList>
            <person name="Grum-Grzhimaylo A.A."/>
            <person name="Falkoski D.L."/>
            <person name="van den Heuvel J."/>
            <person name="Valero-Jimenez C.A."/>
            <person name="Min B."/>
            <person name="Choi I.G."/>
            <person name="Lipzen A."/>
            <person name="Daum C.G."/>
            <person name="Aanen D.K."/>
            <person name="Tsang A."/>
            <person name="Henrissat B."/>
            <person name="Bilanenko E.N."/>
            <person name="de Vries R.P."/>
            <person name="van Kan J.A.L."/>
            <person name="Grigoriev I.V."/>
            <person name="Debets A.J.M."/>
        </authorList>
    </citation>
    <scope>NUCLEOTIDE SEQUENCE [LARGE SCALE GENOMIC DNA]</scope>
    <source>
        <strain evidence="3 4">F11</strain>
    </source>
</reference>
<dbReference type="Proteomes" id="UP000272025">
    <property type="component" value="Unassembled WGS sequence"/>
</dbReference>
<accession>A0A3N2PKF5</accession>
<feature type="region of interest" description="Disordered" evidence="1">
    <location>
        <begin position="1"/>
        <end position="62"/>
    </location>
</feature>
<keyword evidence="4" id="KW-1185">Reference proteome</keyword>
<dbReference type="Pfam" id="PF24355">
    <property type="entry name" value="DUF7514"/>
    <property type="match status" value="1"/>
</dbReference>
<feature type="compositionally biased region" description="Pro residues" evidence="1">
    <location>
        <begin position="350"/>
        <end position="372"/>
    </location>
</feature>
<dbReference type="EMBL" id="ML119062">
    <property type="protein sequence ID" value="ROT35007.1"/>
    <property type="molecule type" value="Genomic_DNA"/>
</dbReference>
<feature type="compositionally biased region" description="Basic and acidic residues" evidence="1">
    <location>
        <begin position="520"/>
        <end position="591"/>
    </location>
</feature>
<dbReference type="STRING" id="1314773.A0A3N2PKF5"/>
<sequence>MATHTAQADSKESIGADTTQNGKKPNPASSTSASASASNAAGSTNPGASPGAGSSNTTSPSPKSAGGYYGYLFEKDKTPTKTLEALLRAIAKYIIANIGDKRTNCLTPAKLAAFYRAVGGDYDSLFHVMPHASISYIWQVTGCQHSLQPIPGNDFDPPSVPALTLRGFVRWESIEILLGPEEHVPFIQYAMKHWKLKHPDTGEPFPPDLPKEAFPLKPDNEVDRWHKQCAEKLRQEATKPDTASSKPSVPADTPPPATDREEPKVKVAYVHVRNPYPESAPRTRPGPPEYAAHTARPVPFSHGVGRVPIQRVRVPPSPERERGPHRHAHGSSSDEHSRNNQRRRSFSDYPSPPPDNSQPAFQPPPQPPPTRPPGDRRRRSPPRHRSGTDSPSDSEREDSPRPVPRRRPSAPSVGVRPPPSIRRMASPPSSQPPSATHSHRSDGRPDEYRKRGFPIPEVIRDKFDKIASVLPNARSPTRSSSGRRSELPPRRSREYASHPRAGRAWSELDSDESDASTTSLERRVRKEMEMQERRRREERERARAERERERDRGRERERVREREREKERERERERDRLEEERDMRKRREVRYLARPQSSRRRTSSHADVDRARDSVWDSEERDFRGDRKSWKERSTSPVTGVGGRRYPVEPIWS</sequence>
<feature type="compositionally biased region" description="Basic and acidic residues" evidence="1">
    <location>
        <begin position="483"/>
        <end position="497"/>
    </location>
</feature>
<dbReference type="RefSeq" id="XP_028462813.1">
    <property type="nucleotide sequence ID" value="XM_028609596.1"/>
</dbReference>
<feature type="region of interest" description="Disordered" evidence="1">
    <location>
        <begin position="234"/>
        <end position="653"/>
    </location>
</feature>
<proteinExistence type="predicted"/>